<dbReference type="SUPFAM" id="SSF53187">
    <property type="entry name" value="Zn-dependent exopeptidases"/>
    <property type="match status" value="1"/>
</dbReference>
<evidence type="ECO:0000256" key="2">
    <source>
        <dbReference type="ARBA" id="ARBA00005988"/>
    </source>
</evidence>
<dbReference type="GO" id="GO:0005615">
    <property type="term" value="C:extracellular space"/>
    <property type="evidence" value="ECO:0007669"/>
    <property type="project" value="TreeGrafter"/>
</dbReference>
<dbReference type="RefSeq" id="WP_154309144.1">
    <property type="nucleotide sequence ID" value="NZ_WKKI01000041.1"/>
</dbReference>
<keyword evidence="8" id="KW-0732">Signal</keyword>
<evidence type="ECO:0000256" key="6">
    <source>
        <dbReference type="ARBA" id="ARBA00023049"/>
    </source>
</evidence>
<dbReference type="PROSITE" id="PS52035">
    <property type="entry name" value="PEPTIDASE_M14"/>
    <property type="match status" value="1"/>
</dbReference>
<accession>A0A7X2J1D1</accession>
<gene>
    <name evidence="10" type="ORF">GJU40_16185</name>
</gene>
<evidence type="ECO:0000256" key="1">
    <source>
        <dbReference type="ARBA" id="ARBA00001947"/>
    </source>
</evidence>
<dbReference type="EMBL" id="WKKI01000041">
    <property type="protein sequence ID" value="MRX73682.1"/>
    <property type="molecule type" value="Genomic_DNA"/>
</dbReference>
<dbReference type="GO" id="GO:0006508">
    <property type="term" value="P:proteolysis"/>
    <property type="evidence" value="ECO:0007669"/>
    <property type="project" value="UniProtKB-KW"/>
</dbReference>
<comment type="similarity">
    <text evidence="2 7">Belongs to the peptidase M14 family.</text>
</comment>
<comment type="cofactor">
    <cofactor evidence="1">
        <name>Zn(2+)</name>
        <dbReference type="ChEBI" id="CHEBI:29105"/>
    </cofactor>
</comment>
<dbReference type="PRINTS" id="PR00765">
    <property type="entry name" value="CRBOXYPTASEA"/>
</dbReference>
<evidence type="ECO:0000259" key="9">
    <source>
        <dbReference type="PROSITE" id="PS52035"/>
    </source>
</evidence>
<dbReference type="OrthoDB" id="9802862at2"/>
<keyword evidence="4" id="KW-0378">Hydrolase</keyword>
<protein>
    <submittedName>
        <fullName evidence="10">Peptidase M14</fullName>
    </submittedName>
</protein>
<dbReference type="GO" id="GO:0008270">
    <property type="term" value="F:zinc ion binding"/>
    <property type="evidence" value="ECO:0007669"/>
    <property type="project" value="InterPro"/>
</dbReference>
<dbReference type="Gene3D" id="3.40.630.10">
    <property type="entry name" value="Zn peptidases"/>
    <property type="match status" value="1"/>
</dbReference>
<dbReference type="Pfam" id="PF18058">
    <property type="entry name" value="SbsC_C"/>
    <property type="match status" value="1"/>
</dbReference>
<dbReference type="Pfam" id="PF00246">
    <property type="entry name" value="Peptidase_M14"/>
    <property type="match status" value="1"/>
</dbReference>
<dbReference type="PANTHER" id="PTHR11705:SF143">
    <property type="entry name" value="SLL0236 PROTEIN"/>
    <property type="match status" value="1"/>
</dbReference>
<dbReference type="PANTHER" id="PTHR11705">
    <property type="entry name" value="PROTEASE FAMILY M14 CARBOXYPEPTIDASE A,B"/>
    <property type="match status" value="1"/>
</dbReference>
<evidence type="ECO:0000256" key="7">
    <source>
        <dbReference type="PROSITE-ProRule" id="PRU01379"/>
    </source>
</evidence>
<dbReference type="InterPro" id="IPR000834">
    <property type="entry name" value="Peptidase_M14"/>
</dbReference>
<reference evidence="10 11" key="1">
    <citation type="submission" date="2019-11" db="EMBL/GenBank/DDBJ databases">
        <title>Bacillus lacus genome.</title>
        <authorList>
            <person name="Allen C.J."/>
            <person name="Newman J.D."/>
        </authorList>
    </citation>
    <scope>NUCLEOTIDE SEQUENCE [LARGE SCALE GENOMIC DNA]</scope>
    <source>
        <strain evidence="10 11">KCTC 33946</strain>
    </source>
</reference>
<evidence type="ECO:0000313" key="11">
    <source>
        <dbReference type="Proteomes" id="UP000448867"/>
    </source>
</evidence>
<feature type="domain" description="Peptidase M14" evidence="9">
    <location>
        <begin position="35"/>
        <end position="331"/>
    </location>
</feature>
<evidence type="ECO:0000256" key="3">
    <source>
        <dbReference type="ARBA" id="ARBA00022670"/>
    </source>
</evidence>
<feature type="chain" id="PRO_5038886318" evidence="8">
    <location>
        <begin position="27"/>
        <end position="580"/>
    </location>
</feature>
<keyword evidence="6" id="KW-0482">Metalloprotease</keyword>
<keyword evidence="5" id="KW-0862">Zinc</keyword>
<evidence type="ECO:0000313" key="10">
    <source>
        <dbReference type="EMBL" id="MRX73682.1"/>
    </source>
</evidence>
<feature type="active site" description="Proton donor/acceptor" evidence="7">
    <location>
        <position position="298"/>
    </location>
</feature>
<sequence>MFLRSKAIFLLLFAVLALGLFGGERAAANTVNPNQTYSYETMVSDIQKLAAAYPGLVTYKVIGKSEYGRDIYAVSVGKGPSTVFINGSHHAREWLTTNLNMYMIDQYAKAYQSGTSINGLAARPILDNTTMWFVPMVNPDGVTLQQYGLGRFPSKDHSALINMNGGSTNFKRWKANGKGVDLNRQYNAGWSTIVSNPGRPYYQNFKGYSPHSSAETKAIVNFVGSTQPEMAVSYHSSGQILFWNYKQSGSIYDRDHRYAKEIGRMTGYRLIYPGPNPSGGGLTDWFISAYKRPAFTPEISPYVGETNPPVSNFGAAWNQNKAVGLYVAREGHALYMSRVGQQVKTVTAQVNSLLSSTYSLLPLHTTNIRSTNDLVVSTAFRNLYNKAGADIASAEKLVIALPAAQRSSLTASIDNAKQRRLNAARFIDAVKVGNELEQQRANLQVFITNGVLNEATFAEYEKLSSEILRADRTLSRVYGAAYRDLFREKYIVPAKITKETVIFEISRALLLKEVQVLLAEKADTALIDEKLAMYDRLVVRSRTIKEAGNKLHPGKYPDLPVYEAVLEAARKALDSPVTIQ</sequence>
<comment type="caution">
    <text evidence="10">The sequence shown here is derived from an EMBL/GenBank/DDBJ whole genome shotgun (WGS) entry which is preliminary data.</text>
</comment>
<evidence type="ECO:0000256" key="4">
    <source>
        <dbReference type="ARBA" id="ARBA00022801"/>
    </source>
</evidence>
<dbReference type="GO" id="GO:0004181">
    <property type="term" value="F:metallocarboxypeptidase activity"/>
    <property type="evidence" value="ECO:0007669"/>
    <property type="project" value="InterPro"/>
</dbReference>
<dbReference type="InterPro" id="IPR041378">
    <property type="entry name" value="S-layer_SbsC_C"/>
</dbReference>
<organism evidence="10 11">
    <name type="scientific">Metabacillus lacus</name>
    <dbReference type="NCBI Taxonomy" id="1983721"/>
    <lineage>
        <taxon>Bacteria</taxon>
        <taxon>Bacillati</taxon>
        <taxon>Bacillota</taxon>
        <taxon>Bacilli</taxon>
        <taxon>Bacillales</taxon>
        <taxon>Bacillaceae</taxon>
        <taxon>Metabacillus</taxon>
    </lineage>
</organism>
<keyword evidence="11" id="KW-1185">Reference proteome</keyword>
<feature type="signal peptide" evidence="8">
    <location>
        <begin position="1"/>
        <end position="26"/>
    </location>
</feature>
<evidence type="ECO:0000256" key="8">
    <source>
        <dbReference type="SAM" id="SignalP"/>
    </source>
</evidence>
<dbReference type="SMART" id="SM00631">
    <property type="entry name" value="Zn_pept"/>
    <property type="match status" value="1"/>
</dbReference>
<keyword evidence="3" id="KW-0645">Protease</keyword>
<dbReference type="Proteomes" id="UP000448867">
    <property type="component" value="Unassembled WGS sequence"/>
</dbReference>
<proteinExistence type="inferred from homology"/>
<name>A0A7X2J1D1_9BACI</name>
<dbReference type="AlphaFoldDB" id="A0A7X2J1D1"/>
<evidence type="ECO:0000256" key="5">
    <source>
        <dbReference type="ARBA" id="ARBA00022833"/>
    </source>
</evidence>
<dbReference type="Gene3D" id="1.20.58.780">
    <property type="match status" value="1"/>
</dbReference>